<organism evidence="2">
    <name type="scientific">uncultured Thermomicrobiales bacterium</name>
    <dbReference type="NCBI Taxonomy" id="1645740"/>
    <lineage>
        <taxon>Bacteria</taxon>
        <taxon>Pseudomonadati</taxon>
        <taxon>Thermomicrobiota</taxon>
        <taxon>Thermomicrobia</taxon>
        <taxon>Thermomicrobiales</taxon>
        <taxon>environmental samples</taxon>
    </lineage>
</organism>
<feature type="compositionally biased region" description="Basic and acidic residues" evidence="1">
    <location>
        <begin position="231"/>
        <end position="245"/>
    </location>
</feature>
<accession>A0A6J4UA67</accession>
<evidence type="ECO:0000313" key="2">
    <source>
        <dbReference type="EMBL" id="CAA9542261.1"/>
    </source>
</evidence>
<reference evidence="2" key="1">
    <citation type="submission" date="2020-02" db="EMBL/GenBank/DDBJ databases">
        <authorList>
            <person name="Meier V. D."/>
        </authorList>
    </citation>
    <scope>NUCLEOTIDE SEQUENCE</scope>
    <source>
        <strain evidence="2">AVDCRST_MAG88</strain>
    </source>
</reference>
<dbReference type="AlphaFoldDB" id="A0A6J4UA67"/>
<sequence>MGPARLEQALIALVHAVAQAVDAEPPLLPAVEGHDLVEETGRPVVLERPEPEVVILAATQRLVPAAERQECRAPVHRGAGVGDHRAVVEVTRAAGEVGAEEIAHVLADQVTPHLINLHGVGVDRPEPRVRAQVLVAPRDPVDGEEVVVIQIDDKLATRRPGGAVPRRRHAARPIVSHHDDAWVVGGQGGEIPRGVIVRAVVDDHVLPGSGEAQGSHTGNRLRQECSPAVVRRRDDRDHRWADHGRPPRLITG</sequence>
<evidence type="ECO:0000256" key="1">
    <source>
        <dbReference type="SAM" id="MobiDB-lite"/>
    </source>
</evidence>
<protein>
    <submittedName>
        <fullName evidence="2">Uncharacterized protein</fullName>
    </submittedName>
</protein>
<gene>
    <name evidence="2" type="ORF">AVDCRST_MAG88-111</name>
</gene>
<name>A0A6J4UA67_9BACT</name>
<feature type="region of interest" description="Disordered" evidence="1">
    <location>
        <begin position="207"/>
        <end position="252"/>
    </location>
</feature>
<proteinExistence type="predicted"/>
<dbReference type="EMBL" id="CADCWM010000038">
    <property type="protein sequence ID" value="CAA9542261.1"/>
    <property type="molecule type" value="Genomic_DNA"/>
</dbReference>